<keyword evidence="5" id="KW-1185">Reference proteome</keyword>
<feature type="compositionally biased region" description="Polar residues" evidence="1">
    <location>
        <begin position="1"/>
        <end position="14"/>
    </location>
</feature>
<dbReference type="EMBL" id="PGCJ01001230">
    <property type="protein sequence ID" value="PLW07399.1"/>
    <property type="molecule type" value="Genomic_DNA"/>
</dbReference>
<evidence type="ECO:0000313" key="6">
    <source>
        <dbReference type="Proteomes" id="UP000235392"/>
    </source>
</evidence>
<evidence type="ECO:0000313" key="5">
    <source>
        <dbReference type="Proteomes" id="UP000235388"/>
    </source>
</evidence>
<evidence type="ECO:0000313" key="4">
    <source>
        <dbReference type="EMBL" id="PLW32251.1"/>
    </source>
</evidence>
<protein>
    <submittedName>
        <fullName evidence="3">Uncharacterized protein</fullName>
    </submittedName>
</protein>
<dbReference type="EMBL" id="PGCI01000247">
    <property type="protein sequence ID" value="PLW32251.1"/>
    <property type="molecule type" value="Genomic_DNA"/>
</dbReference>
<accession>A0A2N5T989</accession>
<proteinExistence type="predicted"/>
<evidence type="ECO:0000313" key="2">
    <source>
        <dbReference type="EMBL" id="PLW07399.1"/>
    </source>
</evidence>
<organism evidence="3 6">
    <name type="scientific">Puccinia coronata f. sp. avenae</name>
    <dbReference type="NCBI Taxonomy" id="200324"/>
    <lineage>
        <taxon>Eukaryota</taxon>
        <taxon>Fungi</taxon>
        <taxon>Dikarya</taxon>
        <taxon>Basidiomycota</taxon>
        <taxon>Pucciniomycotina</taxon>
        <taxon>Pucciniomycetes</taxon>
        <taxon>Pucciniales</taxon>
        <taxon>Pucciniaceae</taxon>
        <taxon>Puccinia</taxon>
    </lineage>
</organism>
<name>A0A2N5T989_9BASI</name>
<dbReference type="Proteomes" id="UP000235392">
    <property type="component" value="Unassembled WGS sequence"/>
</dbReference>
<reference evidence="5 6" key="1">
    <citation type="submission" date="2017-11" db="EMBL/GenBank/DDBJ databases">
        <title>De novo assembly and phasing of dikaryotic genomes from two isolates of Puccinia coronata f. sp. avenae, the causal agent of oat crown rust.</title>
        <authorList>
            <person name="Miller M.E."/>
            <person name="Zhang Y."/>
            <person name="Omidvar V."/>
            <person name="Sperschneider J."/>
            <person name="Schwessinger B."/>
            <person name="Raley C."/>
            <person name="Palmer J.M."/>
            <person name="Garnica D."/>
            <person name="Upadhyaya N."/>
            <person name="Rathjen J."/>
            <person name="Taylor J.M."/>
            <person name="Park R.F."/>
            <person name="Dodds P.N."/>
            <person name="Hirsch C.D."/>
            <person name="Kianian S.F."/>
            <person name="Figueroa M."/>
        </authorList>
    </citation>
    <scope>NUCLEOTIDE SEQUENCE [LARGE SCALE GENOMIC DNA]</scope>
    <source>
        <strain evidence="2">12NC29</strain>
        <strain evidence="3">12SD80</strain>
    </source>
</reference>
<evidence type="ECO:0000256" key="1">
    <source>
        <dbReference type="SAM" id="MobiDB-lite"/>
    </source>
</evidence>
<feature type="region of interest" description="Disordered" evidence="1">
    <location>
        <begin position="1"/>
        <end position="21"/>
    </location>
</feature>
<sequence>MSDSANSPTTTPSEPTGMVPGSIREQQGLIEQNFQNLANKVKPYAPMNAAHHVPVKTNHVPVETNHVPLELWIPIEKRGTKPSIDYDSSFSIYCKNKLRRFSNRSTHPN</sequence>
<evidence type="ECO:0000313" key="3">
    <source>
        <dbReference type="EMBL" id="PLW22053.1"/>
    </source>
</evidence>
<comment type="caution">
    <text evidence="3">The sequence shown here is derived from an EMBL/GenBank/DDBJ whole genome shotgun (WGS) entry which is preliminary data.</text>
</comment>
<dbReference type="Proteomes" id="UP000235388">
    <property type="component" value="Unassembled WGS sequence"/>
</dbReference>
<dbReference type="EMBL" id="PGCI01000678">
    <property type="protein sequence ID" value="PLW22053.1"/>
    <property type="molecule type" value="Genomic_DNA"/>
</dbReference>
<dbReference type="AlphaFoldDB" id="A0A2N5T989"/>
<gene>
    <name evidence="2" type="ORF">PCANC_27045</name>
    <name evidence="4" type="ORF">PCASD_17823</name>
    <name evidence="3" type="ORF">PCASD_19447</name>
</gene>